<keyword evidence="2" id="KW-1133">Transmembrane helix</keyword>
<gene>
    <name evidence="3" type="ORF">AKJ08_1716</name>
</gene>
<proteinExistence type="predicted"/>
<dbReference type="OrthoDB" id="1926201at2"/>
<dbReference type="PANTHER" id="PTHR32432">
    <property type="entry name" value="CELL DIVISION PROTEIN FTSA-RELATED"/>
    <property type="match status" value="1"/>
</dbReference>
<dbReference type="InterPro" id="IPR050696">
    <property type="entry name" value="FtsA/MreB"/>
</dbReference>
<dbReference type="InterPro" id="IPR005883">
    <property type="entry name" value="PilM"/>
</dbReference>
<dbReference type="Proteomes" id="UP000055590">
    <property type="component" value="Chromosome"/>
</dbReference>
<organism evidence="3 4">
    <name type="scientific">Vulgatibacter incomptus</name>
    <dbReference type="NCBI Taxonomy" id="1391653"/>
    <lineage>
        <taxon>Bacteria</taxon>
        <taxon>Pseudomonadati</taxon>
        <taxon>Myxococcota</taxon>
        <taxon>Myxococcia</taxon>
        <taxon>Myxococcales</taxon>
        <taxon>Cystobacterineae</taxon>
        <taxon>Vulgatibacteraceae</taxon>
        <taxon>Vulgatibacter</taxon>
    </lineage>
</organism>
<dbReference type="STRING" id="1391653.AKJ08_1716"/>
<evidence type="ECO:0000313" key="3">
    <source>
        <dbReference type="EMBL" id="AKU91329.1"/>
    </source>
</evidence>
<dbReference type="Pfam" id="PF11104">
    <property type="entry name" value="PilM_2"/>
    <property type="match status" value="1"/>
</dbReference>
<dbReference type="SUPFAM" id="SSF53067">
    <property type="entry name" value="Actin-like ATPase domain"/>
    <property type="match status" value="1"/>
</dbReference>
<dbReference type="PANTHER" id="PTHR32432:SF3">
    <property type="entry name" value="ETHANOLAMINE UTILIZATION PROTEIN EUTJ"/>
    <property type="match status" value="1"/>
</dbReference>
<evidence type="ECO:0000256" key="1">
    <source>
        <dbReference type="SAM" id="MobiDB-lite"/>
    </source>
</evidence>
<sequence length="509" mass="54073">MAQKIIGLDLGTDTLRAVVLEAGLRGYAVTAHAVVPLDPPAPASPEAELDPASTAEPANEDARDDRLARAVAELAGRLGGLRADVVAVALPGGQATTPIVTLPFVDQKKIDATLGFEVENLLPFDLDEVIYDYQPVSQREGKTELLVGVARIDEVRALVDTLREAGVDPRVVTLPSLANLALLGELASLGSLPADQAEGLVDFGRERTILSIVRGAAGDRQLPGLVYVRSMGGAGEGRMAAAIRELRQSLFSAQARGRLPLRRLFLVGELAAQEGLAERLSSELGVPVERLASLPGEGAQTIPPELHGPLAQAFGLALRGHARGGRLLNLRKGELAFRGDLDYLKGKVSRLAAFAAVLLLLAGASLWMRIHILTNEEEALDRALCNHTQRVLGSCETDFNVALSKLQGGGTSASKIPTASALEVFAEAASRAPTEISLRIDEVDATLDMVRLRGSVDSFDAVDQVVAELRKSRCIGDVKPGRIQKNREEKIEFTLDALYVCGQNADKAG</sequence>
<dbReference type="AlphaFoldDB" id="A0A0K1PDX8"/>
<feature type="transmembrane region" description="Helical" evidence="2">
    <location>
        <begin position="351"/>
        <end position="370"/>
    </location>
</feature>
<feature type="region of interest" description="Disordered" evidence="1">
    <location>
        <begin position="39"/>
        <end position="63"/>
    </location>
</feature>
<evidence type="ECO:0000313" key="4">
    <source>
        <dbReference type="Proteomes" id="UP000055590"/>
    </source>
</evidence>
<accession>A0A0K1PDX8</accession>
<reference evidence="3 4" key="1">
    <citation type="submission" date="2015-08" db="EMBL/GenBank/DDBJ databases">
        <authorList>
            <person name="Babu N.S."/>
            <person name="Beckwith C.J."/>
            <person name="Beseler K.G."/>
            <person name="Brison A."/>
            <person name="Carone J.V."/>
            <person name="Caskin T.P."/>
            <person name="Diamond M."/>
            <person name="Durham M.E."/>
            <person name="Foxe J.M."/>
            <person name="Go M."/>
            <person name="Henderson B.A."/>
            <person name="Jones I.B."/>
            <person name="McGettigan J.A."/>
            <person name="Micheletti S.J."/>
            <person name="Nasrallah M.E."/>
            <person name="Ortiz D."/>
            <person name="Piller C.R."/>
            <person name="Privatt S.R."/>
            <person name="Schneider S.L."/>
            <person name="Sharp S."/>
            <person name="Smith T.C."/>
            <person name="Stanton J.D."/>
            <person name="Ullery H.E."/>
            <person name="Wilson R.J."/>
            <person name="Serrano M.G."/>
            <person name="Buck G."/>
            <person name="Lee V."/>
            <person name="Wang Y."/>
            <person name="Carvalho R."/>
            <person name="Voegtly L."/>
            <person name="Shi R."/>
            <person name="Duckworth R."/>
            <person name="Johnson A."/>
            <person name="Loviza R."/>
            <person name="Walstead R."/>
            <person name="Shah Z."/>
            <person name="Kiflezghi M."/>
            <person name="Wade K."/>
            <person name="Ball S.L."/>
            <person name="Bradley K.W."/>
            <person name="Asai D.J."/>
            <person name="Bowman C.A."/>
            <person name="Russell D.A."/>
            <person name="Pope W.H."/>
            <person name="Jacobs-Sera D."/>
            <person name="Hendrix R.W."/>
            <person name="Hatfull G.F."/>
        </authorList>
    </citation>
    <scope>NUCLEOTIDE SEQUENCE [LARGE SCALE GENOMIC DNA]</scope>
    <source>
        <strain evidence="3 4">DSM 27710</strain>
    </source>
</reference>
<dbReference type="Gene3D" id="3.30.420.380">
    <property type="match status" value="1"/>
</dbReference>
<name>A0A0K1PDX8_9BACT</name>
<dbReference type="InterPro" id="IPR043129">
    <property type="entry name" value="ATPase_NBD"/>
</dbReference>
<keyword evidence="4" id="KW-1185">Reference proteome</keyword>
<dbReference type="KEGG" id="vin:AKJ08_1716"/>
<keyword evidence="2" id="KW-0812">Transmembrane</keyword>
<dbReference type="RefSeq" id="WP_050725653.1">
    <property type="nucleotide sequence ID" value="NZ_CP012332.1"/>
</dbReference>
<keyword evidence="2" id="KW-0472">Membrane</keyword>
<dbReference type="EMBL" id="CP012332">
    <property type="protein sequence ID" value="AKU91329.1"/>
    <property type="molecule type" value="Genomic_DNA"/>
</dbReference>
<evidence type="ECO:0000256" key="2">
    <source>
        <dbReference type="SAM" id="Phobius"/>
    </source>
</evidence>
<protein>
    <submittedName>
        <fullName evidence="3">Type IV pilus biogenesis protein PilM</fullName>
    </submittedName>
</protein>